<accession>A0A418X032</accession>
<reference evidence="1 2" key="1">
    <citation type="submission" date="2018-09" db="EMBL/GenBank/DDBJ databases">
        <authorList>
            <person name="Zhu H."/>
        </authorList>
    </citation>
    <scope>NUCLEOTIDE SEQUENCE [LARGE SCALE GENOMIC DNA]</scope>
    <source>
        <strain evidence="1 2">K2R10-39</strain>
    </source>
</reference>
<organism evidence="1 2">
    <name type="scientific">Noviherbaspirillum cavernae</name>
    <dbReference type="NCBI Taxonomy" id="2320862"/>
    <lineage>
        <taxon>Bacteria</taxon>
        <taxon>Pseudomonadati</taxon>
        <taxon>Pseudomonadota</taxon>
        <taxon>Betaproteobacteria</taxon>
        <taxon>Burkholderiales</taxon>
        <taxon>Oxalobacteraceae</taxon>
        <taxon>Noviherbaspirillum</taxon>
    </lineage>
</organism>
<keyword evidence="2" id="KW-1185">Reference proteome</keyword>
<evidence type="ECO:0000313" key="1">
    <source>
        <dbReference type="EMBL" id="RJG05849.1"/>
    </source>
</evidence>
<gene>
    <name evidence="1" type="ORF">D3870_07310</name>
</gene>
<dbReference type="AlphaFoldDB" id="A0A418X032"/>
<protein>
    <submittedName>
        <fullName evidence="1">Uncharacterized protein</fullName>
    </submittedName>
</protein>
<sequence>MATPQDSNELWNLIKRGATSTERSWAKMLNMSEDAQTKRMGIFGHVEHLRYATRRPSRILAKYFTDTIPPLQAISFVKFIDHVEIRH</sequence>
<dbReference type="EMBL" id="QYUN01000002">
    <property type="protein sequence ID" value="RJG05849.1"/>
    <property type="molecule type" value="Genomic_DNA"/>
</dbReference>
<evidence type="ECO:0000313" key="2">
    <source>
        <dbReference type="Proteomes" id="UP000285190"/>
    </source>
</evidence>
<dbReference type="Proteomes" id="UP000285190">
    <property type="component" value="Unassembled WGS sequence"/>
</dbReference>
<name>A0A418X032_9BURK</name>
<comment type="caution">
    <text evidence="1">The sequence shown here is derived from an EMBL/GenBank/DDBJ whole genome shotgun (WGS) entry which is preliminary data.</text>
</comment>
<proteinExistence type="predicted"/>